<evidence type="ECO:0000313" key="3">
    <source>
        <dbReference type="Proteomes" id="UP000712600"/>
    </source>
</evidence>
<protein>
    <submittedName>
        <fullName evidence="2">Uncharacterized protein</fullName>
    </submittedName>
</protein>
<gene>
    <name evidence="2" type="ORF">F2Q69_00021767</name>
</gene>
<feature type="region of interest" description="Disordered" evidence="1">
    <location>
        <begin position="136"/>
        <end position="166"/>
    </location>
</feature>
<name>A0A8S9QIT9_BRACR</name>
<comment type="caution">
    <text evidence="2">The sequence shown here is derived from an EMBL/GenBank/DDBJ whole genome shotgun (WGS) entry which is preliminary data.</text>
</comment>
<reference evidence="2" key="1">
    <citation type="submission" date="2019-12" db="EMBL/GenBank/DDBJ databases">
        <title>Genome sequencing and annotation of Brassica cretica.</title>
        <authorList>
            <person name="Studholme D.J."/>
            <person name="Sarris P."/>
        </authorList>
    </citation>
    <scope>NUCLEOTIDE SEQUENCE</scope>
    <source>
        <strain evidence="2">PFS-109/04</strain>
        <tissue evidence="2">Leaf</tissue>
    </source>
</reference>
<evidence type="ECO:0000256" key="1">
    <source>
        <dbReference type="SAM" id="MobiDB-lite"/>
    </source>
</evidence>
<dbReference type="Proteomes" id="UP000712600">
    <property type="component" value="Unassembled WGS sequence"/>
</dbReference>
<proteinExistence type="predicted"/>
<accession>A0A8S9QIT9</accession>
<evidence type="ECO:0000313" key="2">
    <source>
        <dbReference type="EMBL" id="KAF3541140.1"/>
    </source>
</evidence>
<feature type="compositionally biased region" description="Acidic residues" evidence="1">
    <location>
        <begin position="155"/>
        <end position="166"/>
    </location>
</feature>
<sequence length="166" mass="18597">MSVDQHRLQGLAFQFRKRYGELQTLYVGIEDEVRASGSGIPIQKVKMNLGFHCERRQCLMHGSNKKDRSGSLLTPLFKHLSIDLGKYKLLRQGGYPAVHQAASPRDHQAQRFDNIRFLPPPELLCIDPRAAAPDANIKDVEDITPEADPSYDLGELAEADVTDDQA</sequence>
<dbReference type="EMBL" id="QGKX02001290">
    <property type="protein sequence ID" value="KAF3541140.1"/>
    <property type="molecule type" value="Genomic_DNA"/>
</dbReference>
<dbReference type="AlphaFoldDB" id="A0A8S9QIT9"/>
<organism evidence="2 3">
    <name type="scientific">Brassica cretica</name>
    <name type="common">Mustard</name>
    <dbReference type="NCBI Taxonomy" id="69181"/>
    <lineage>
        <taxon>Eukaryota</taxon>
        <taxon>Viridiplantae</taxon>
        <taxon>Streptophyta</taxon>
        <taxon>Embryophyta</taxon>
        <taxon>Tracheophyta</taxon>
        <taxon>Spermatophyta</taxon>
        <taxon>Magnoliopsida</taxon>
        <taxon>eudicotyledons</taxon>
        <taxon>Gunneridae</taxon>
        <taxon>Pentapetalae</taxon>
        <taxon>rosids</taxon>
        <taxon>malvids</taxon>
        <taxon>Brassicales</taxon>
        <taxon>Brassicaceae</taxon>
        <taxon>Brassiceae</taxon>
        <taxon>Brassica</taxon>
    </lineage>
</organism>